<feature type="domain" description="Methyltransferase" evidence="1">
    <location>
        <begin position="43"/>
        <end position="178"/>
    </location>
</feature>
<protein>
    <recommendedName>
        <fullName evidence="1">Methyltransferase domain-containing protein</fullName>
    </recommendedName>
</protein>
<evidence type="ECO:0000259" key="1">
    <source>
        <dbReference type="Pfam" id="PF13847"/>
    </source>
</evidence>
<dbReference type="Pfam" id="PF13847">
    <property type="entry name" value="Methyltransf_31"/>
    <property type="match status" value="1"/>
</dbReference>
<dbReference type="Proteomes" id="UP000605253">
    <property type="component" value="Unassembled WGS sequence"/>
</dbReference>
<dbReference type="Gene3D" id="3.40.50.150">
    <property type="entry name" value="Vaccinia Virus protein VP39"/>
    <property type="match status" value="1"/>
</dbReference>
<reference evidence="2" key="2">
    <citation type="submission" date="2020-09" db="EMBL/GenBank/DDBJ databases">
        <authorList>
            <person name="Sun Q."/>
            <person name="Zhou Y."/>
        </authorList>
    </citation>
    <scope>NUCLEOTIDE SEQUENCE</scope>
    <source>
        <strain evidence="2">CGMCC 1.12181</strain>
    </source>
</reference>
<dbReference type="AlphaFoldDB" id="A0A917CMS6"/>
<sequence length="307" mass="34821">MSKSNHWSEYWKSGVQTSLPSDFKKNYDGEIYAFWEGRVDDLSSGDHVLDVCTGNGAVALIISEIALQQNKSIKITAIDISEINTEFIQKNVAQKVWSQIDFISHCPLADIAKHVDDKYQLVVSQYGLEYTDLNITAEVIFNLIQFGGELAFISHSVDSDVFKYMQTEQSIYQWLSDIGIISTLSDFIGARISANGLKNTLLSIVEKNQPPINFHGQTLLIHWQKMLTMLIKNNNHTIKNEKDNLKKFIEAHKAAKLRADDVVQVGQKLSDKKWNQEISSVGFRCLEDKPIIYQGTNVAGHSYRYIK</sequence>
<proteinExistence type="predicted"/>
<keyword evidence="3" id="KW-1185">Reference proteome</keyword>
<evidence type="ECO:0000313" key="3">
    <source>
        <dbReference type="Proteomes" id="UP000605253"/>
    </source>
</evidence>
<dbReference type="EMBL" id="BMEO01000004">
    <property type="protein sequence ID" value="GGF92482.1"/>
    <property type="molecule type" value="Genomic_DNA"/>
</dbReference>
<comment type="caution">
    <text evidence="2">The sequence shown here is derived from an EMBL/GenBank/DDBJ whole genome shotgun (WGS) entry which is preliminary data.</text>
</comment>
<dbReference type="InterPro" id="IPR029063">
    <property type="entry name" value="SAM-dependent_MTases_sf"/>
</dbReference>
<gene>
    <name evidence="2" type="ORF">GCM10011365_12100</name>
</gene>
<dbReference type="CDD" id="cd02440">
    <property type="entry name" value="AdoMet_MTases"/>
    <property type="match status" value="1"/>
</dbReference>
<accession>A0A917CMS6</accession>
<dbReference type="RefSeq" id="WP_188364811.1">
    <property type="nucleotide sequence ID" value="NZ_BAABJF010000015.1"/>
</dbReference>
<name>A0A917CMS6_9GAMM</name>
<organism evidence="2 3">
    <name type="scientific">Marinicella pacifica</name>
    <dbReference type="NCBI Taxonomy" id="1171543"/>
    <lineage>
        <taxon>Bacteria</taxon>
        <taxon>Pseudomonadati</taxon>
        <taxon>Pseudomonadota</taxon>
        <taxon>Gammaproteobacteria</taxon>
        <taxon>Lysobacterales</taxon>
        <taxon>Marinicellaceae</taxon>
        <taxon>Marinicella</taxon>
    </lineage>
</organism>
<reference evidence="2" key="1">
    <citation type="journal article" date="2014" name="Int. J. Syst. Evol. Microbiol.">
        <title>Complete genome sequence of Corynebacterium casei LMG S-19264T (=DSM 44701T), isolated from a smear-ripened cheese.</title>
        <authorList>
            <consortium name="US DOE Joint Genome Institute (JGI-PGF)"/>
            <person name="Walter F."/>
            <person name="Albersmeier A."/>
            <person name="Kalinowski J."/>
            <person name="Ruckert C."/>
        </authorList>
    </citation>
    <scope>NUCLEOTIDE SEQUENCE</scope>
    <source>
        <strain evidence="2">CGMCC 1.12181</strain>
    </source>
</reference>
<dbReference type="InterPro" id="IPR025714">
    <property type="entry name" value="Methyltranfer_dom"/>
</dbReference>
<dbReference type="SUPFAM" id="SSF53335">
    <property type="entry name" value="S-adenosyl-L-methionine-dependent methyltransferases"/>
    <property type="match status" value="1"/>
</dbReference>
<evidence type="ECO:0000313" key="2">
    <source>
        <dbReference type="EMBL" id="GGF92482.1"/>
    </source>
</evidence>